<dbReference type="AlphaFoldDB" id="A0A1I9G333"/>
<proteinExistence type="predicted"/>
<reference evidence="1" key="1">
    <citation type="journal article" date="2007" name="Science">
        <title>Draft genome of the filarial nematode parasite Brugia malayi.</title>
        <authorList>
            <person name="Ghedin E."/>
            <person name="Wang S."/>
            <person name="Spiro D."/>
            <person name="Caler E."/>
            <person name="Zhao Q."/>
            <person name="Crabtree J."/>
            <person name="Allen J.E."/>
            <person name="Delcher A.L."/>
            <person name="Guiliano D.B."/>
            <person name="Miranda-Saavedra D."/>
            <person name="Angiuoli S.V."/>
            <person name="Creasy T."/>
            <person name="Amedeo P."/>
            <person name="Haas B."/>
            <person name="El-Sayed N.M."/>
            <person name="Wortman J.R."/>
            <person name="Feldblyum T."/>
            <person name="Tallon L."/>
            <person name="Schatz M."/>
            <person name="Shumway M."/>
            <person name="Koo H."/>
            <person name="Salzberg S.L."/>
            <person name="Schobel S."/>
            <person name="Pertea M."/>
            <person name="Pop M."/>
            <person name="White O."/>
            <person name="Barton G.J."/>
            <person name="Carlow C.K."/>
            <person name="Crawford M.J."/>
            <person name="Daub J."/>
            <person name="Dimmic M.W."/>
            <person name="Estes C.F."/>
            <person name="Foster J.M."/>
            <person name="Ganatra M."/>
            <person name="Gregory W.F."/>
            <person name="Johnson N.M."/>
            <person name="Jin J."/>
            <person name="Komuniecki R."/>
            <person name="Korf I."/>
            <person name="Kumar S."/>
            <person name="Laney S."/>
            <person name="Li B.W."/>
            <person name="Li W."/>
            <person name="Lindblom T.H."/>
            <person name="Lustigman S."/>
            <person name="Ma D."/>
            <person name="Maina C.V."/>
            <person name="Martin D.M."/>
            <person name="McCarter J.P."/>
            <person name="McReynolds L."/>
            <person name="Mitreva M."/>
            <person name="Nutman T.B."/>
            <person name="Parkinson J."/>
            <person name="Peregrin-Alvarez J.M."/>
            <person name="Poole C."/>
            <person name="Ren Q."/>
            <person name="Saunders L."/>
            <person name="Sluder A.E."/>
            <person name="Smith K."/>
            <person name="Stanke M."/>
            <person name="Unnasch T.R."/>
            <person name="Ware J."/>
            <person name="Wei A.D."/>
            <person name="Weil G."/>
            <person name="Williams D.J."/>
            <person name="Zhang Y."/>
            <person name="Williams S.A."/>
            <person name="Fraser-Liggett C."/>
            <person name="Slatko B."/>
            <person name="Blaxter M.L."/>
            <person name="Scott A.L."/>
        </authorList>
    </citation>
    <scope>NUCLEOTIDE SEQUENCE</scope>
    <source>
        <strain evidence="1">FR3</strain>
    </source>
</reference>
<reference evidence="1" key="2">
    <citation type="submission" date="2012-12" db="EMBL/GenBank/DDBJ databases">
        <authorList>
            <consortium name="WormBase Consortium"/>
            <person name="Ghedin E."/>
            <person name="Paulini M."/>
        </authorList>
    </citation>
    <scope>NUCLEOTIDE SEQUENCE</scope>
    <source>
        <strain evidence="1">FR3</strain>
    </source>
</reference>
<evidence type="ECO:0000313" key="1">
    <source>
        <dbReference type="EMBL" id="CDQ01550.1"/>
    </source>
</evidence>
<accession>A0A1I9G333</accession>
<dbReference type="EMBL" id="LN861456">
    <property type="protein sequence ID" value="CDQ01550.1"/>
    <property type="molecule type" value="Genomic_DNA"/>
</dbReference>
<organism evidence="1">
    <name type="scientific">Brugia malayi</name>
    <name type="common">Filarial nematode worm</name>
    <dbReference type="NCBI Taxonomy" id="6279"/>
    <lineage>
        <taxon>Eukaryota</taxon>
        <taxon>Metazoa</taxon>
        <taxon>Ecdysozoa</taxon>
        <taxon>Nematoda</taxon>
        <taxon>Chromadorea</taxon>
        <taxon>Rhabditida</taxon>
        <taxon>Spirurina</taxon>
        <taxon>Spiruromorpha</taxon>
        <taxon>Filarioidea</taxon>
        <taxon>Onchocercidae</taxon>
        <taxon>Brugia</taxon>
    </lineage>
</organism>
<name>A0A1I9G333_BRUMA</name>
<protein>
    <submittedName>
        <fullName evidence="1">Bm896</fullName>
    </submittedName>
</protein>
<sequence length="40" mass="4646">MLEDNRIHITSLDKISIIAYVSDDKSAIDYFLVHPVWNGR</sequence>
<gene>
    <name evidence="1" type="primary">Bm896</name>
    <name evidence="1" type="ORF">BM_Bm896</name>
</gene>